<sequence length="198" mass="22276">MAGGTAVAIYLNHRVSVDIDLFTEKEFYCSSIIVPIGQRYVTTITNPAEKNTLTAMVANVRFSLFHYPYPLLKPLVNKPECNIGLASPEDIAAMKVVAITQRGSAKDFVDLHALIGAFGLPLDYLIVQVLKKYGVSGDYGYQIKRSLVYFDDAVRSLGDVTVMRNEKEVRLDRHEWTKIEEFFKSLVLGRYTPQAHNL</sequence>
<dbReference type="Pfam" id="PF08843">
    <property type="entry name" value="AbiEii"/>
    <property type="match status" value="1"/>
</dbReference>
<organism evidence="1 2">
    <name type="scientific">Candidatus Brocadia fulgida</name>
    <dbReference type="NCBI Taxonomy" id="380242"/>
    <lineage>
        <taxon>Bacteria</taxon>
        <taxon>Pseudomonadati</taxon>
        <taxon>Planctomycetota</taxon>
        <taxon>Candidatus Brocadiia</taxon>
        <taxon>Candidatus Brocadiales</taxon>
        <taxon>Candidatus Brocadiaceae</taxon>
        <taxon>Candidatus Brocadia</taxon>
    </lineage>
</organism>
<evidence type="ECO:0008006" key="3">
    <source>
        <dbReference type="Google" id="ProtNLM"/>
    </source>
</evidence>
<proteinExistence type="predicted"/>
<comment type="caution">
    <text evidence="1">The sequence shown here is derived from an EMBL/GenBank/DDBJ whole genome shotgun (WGS) entry which is preliminary data.</text>
</comment>
<evidence type="ECO:0000313" key="2">
    <source>
        <dbReference type="Proteomes" id="UP000034954"/>
    </source>
</evidence>
<evidence type="ECO:0000313" key="1">
    <source>
        <dbReference type="EMBL" id="KKO19905.1"/>
    </source>
</evidence>
<dbReference type="AlphaFoldDB" id="A0A0M2UWE9"/>
<dbReference type="EMBL" id="LAQJ01000142">
    <property type="protein sequence ID" value="KKO19905.1"/>
    <property type="molecule type" value="Genomic_DNA"/>
</dbReference>
<keyword evidence="2" id="KW-1185">Reference proteome</keyword>
<accession>A0A0M2UWE9</accession>
<gene>
    <name evidence="1" type="ORF">BROFUL_01380</name>
</gene>
<dbReference type="Proteomes" id="UP000034954">
    <property type="component" value="Unassembled WGS sequence"/>
</dbReference>
<protein>
    <recommendedName>
        <fullName evidence="3">Nucleotidyl transferase AbiEii toxin, Type IV TA system</fullName>
    </recommendedName>
</protein>
<reference evidence="1 2" key="1">
    <citation type="journal article" date="2013" name="BMC Microbiol.">
        <title>Identification of the type II cytochrome c maturation pathway in anammox bacteria by comparative genomics.</title>
        <authorList>
            <person name="Ferousi C."/>
            <person name="Speth D.R."/>
            <person name="Reimann J."/>
            <person name="Op den Camp H.J."/>
            <person name="Allen J.W."/>
            <person name="Keltjens J.T."/>
            <person name="Jetten M.S."/>
        </authorList>
    </citation>
    <scope>NUCLEOTIDE SEQUENCE [LARGE SCALE GENOMIC DNA]</scope>
    <source>
        <strain evidence="1">RU1</strain>
    </source>
</reference>
<name>A0A0M2UWE9_9BACT</name>
<dbReference type="InterPro" id="IPR014942">
    <property type="entry name" value="AbiEii"/>
</dbReference>